<name>A0ABU6TVK2_9FABA</name>
<protein>
    <submittedName>
        <fullName evidence="2">Uncharacterized protein</fullName>
    </submittedName>
</protein>
<comment type="caution">
    <text evidence="2">The sequence shown here is derived from an EMBL/GenBank/DDBJ whole genome shotgun (WGS) entry which is preliminary data.</text>
</comment>
<gene>
    <name evidence="2" type="ORF">PIB30_092714</name>
</gene>
<reference evidence="2 3" key="1">
    <citation type="journal article" date="2023" name="Plants (Basel)">
        <title>Bridging the Gap: Combining Genomics and Transcriptomics Approaches to Understand Stylosanthes scabra, an Orphan Legume from the Brazilian Caatinga.</title>
        <authorList>
            <person name="Ferreira-Neto J.R.C."/>
            <person name="da Silva M.D."/>
            <person name="Binneck E."/>
            <person name="de Melo N.F."/>
            <person name="da Silva R.H."/>
            <person name="de Melo A.L.T.M."/>
            <person name="Pandolfi V."/>
            <person name="Bustamante F.O."/>
            <person name="Brasileiro-Vidal A.C."/>
            <person name="Benko-Iseppon A.M."/>
        </authorList>
    </citation>
    <scope>NUCLEOTIDE SEQUENCE [LARGE SCALE GENOMIC DNA]</scope>
    <source>
        <tissue evidence="2">Leaves</tissue>
    </source>
</reference>
<sequence>MHQGSKAKLPQASSMSRLAHVQSMAKRDPKPHQRSKPKLTNLTTKSRLAHVANMAKRGISRAKQGPPTSHK</sequence>
<accession>A0ABU6TVK2</accession>
<evidence type="ECO:0000313" key="2">
    <source>
        <dbReference type="EMBL" id="MED6152502.1"/>
    </source>
</evidence>
<dbReference type="Proteomes" id="UP001341840">
    <property type="component" value="Unassembled WGS sequence"/>
</dbReference>
<keyword evidence="3" id="KW-1185">Reference proteome</keyword>
<evidence type="ECO:0000313" key="3">
    <source>
        <dbReference type="Proteomes" id="UP001341840"/>
    </source>
</evidence>
<dbReference type="EMBL" id="JASCZI010092552">
    <property type="protein sequence ID" value="MED6152502.1"/>
    <property type="molecule type" value="Genomic_DNA"/>
</dbReference>
<evidence type="ECO:0000256" key="1">
    <source>
        <dbReference type="SAM" id="MobiDB-lite"/>
    </source>
</evidence>
<proteinExistence type="predicted"/>
<feature type="non-terminal residue" evidence="2">
    <location>
        <position position="71"/>
    </location>
</feature>
<organism evidence="2 3">
    <name type="scientific">Stylosanthes scabra</name>
    <dbReference type="NCBI Taxonomy" id="79078"/>
    <lineage>
        <taxon>Eukaryota</taxon>
        <taxon>Viridiplantae</taxon>
        <taxon>Streptophyta</taxon>
        <taxon>Embryophyta</taxon>
        <taxon>Tracheophyta</taxon>
        <taxon>Spermatophyta</taxon>
        <taxon>Magnoliopsida</taxon>
        <taxon>eudicotyledons</taxon>
        <taxon>Gunneridae</taxon>
        <taxon>Pentapetalae</taxon>
        <taxon>rosids</taxon>
        <taxon>fabids</taxon>
        <taxon>Fabales</taxon>
        <taxon>Fabaceae</taxon>
        <taxon>Papilionoideae</taxon>
        <taxon>50 kb inversion clade</taxon>
        <taxon>dalbergioids sensu lato</taxon>
        <taxon>Dalbergieae</taxon>
        <taxon>Pterocarpus clade</taxon>
        <taxon>Stylosanthes</taxon>
    </lineage>
</organism>
<feature type="region of interest" description="Disordered" evidence="1">
    <location>
        <begin position="1"/>
        <end position="71"/>
    </location>
</feature>